<dbReference type="InterPro" id="IPR050789">
    <property type="entry name" value="Diverse_Enzym_Activities"/>
</dbReference>
<organism evidence="3">
    <name type="scientific">marine metagenome</name>
    <dbReference type="NCBI Taxonomy" id="408172"/>
    <lineage>
        <taxon>unclassified sequences</taxon>
        <taxon>metagenomes</taxon>
        <taxon>ecological metagenomes</taxon>
    </lineage>
</organism>
<protein>
    <recommendedName>
        <fullName evidence="2">Beta-lactamase-related domain-containing protein</fullName>
    </recommendedName>
</protein>
<dbReference type="Gene3D" id="3.40.710.10">
    <property type="entry name" value="DD-peptidase/beta-lactamase superfamily"/>
    <property type="match status" value="1"/>
</dbReference>
<gene>
    <name evidence="3" type="ORF">METZ01_LOCUS47209</name>
</gene>
<evidence type="ECO:0000256" key="1">
    <source>
        <dbReference type="ARBA" id="ARBA00022801"/>
    </source>
</evidence>
<sequence length="347" mass="38184">MKAFPAAVIEVGTADTVLWHEAFGHCTYDTDTPATDSETIFDLASLTKVIATTTLLMGLQEASKIHTNEQVSLRLSRWTNNDRSAVTISDLMDHSSGLLAHEPLYHTCAGRKEFEEAICDLPLEYAPRSQSIYSDLGFILLGFLIEDVGGQSLADQFMAFTKRADLNDLRYDPPDTWRSRIAPSGFSQWRNRLLHAEVNDDNAWALGSAAGHSGLFGSATAVGKFARLMLQGYESETVFGRTETVRAFTTRSGVPNSSRALGWDRMLPTSSCGTRMSPSSIGHTGFTGTSLWIDPAIDLYIVLLANRLYPTTNNAHTAIQTIRPLLHDAVIEDWLTESSRNHGTHNS</sequence>
<dbReference type="AlphaFoldDB" id="A0A381RR61"/>
<dbReference type="Pfam" id="PF00144">
    <property type="entry name" value="Beta-lactamase"/>
    <property type="match status" value="1"/>
</dbReference>
<dbReference type="PANTHER" id="PTHR43283">
    <property type="entry name" value="BETA-LACTAMASE-RELATED"/>
    <property type="match status" value="1"/>
</dbReference>
<proteinExistence type="predicted"/>
<reference evidence="3" key="1">
    <citation type="submission" date="2018-05" db="EMBL/GenBank/DDBJ databases">
        <authorList>
            <person name="Lanie J.A."/>
            <person name="Ng W.-L."/>
            <person name="Kazmierczak K.M."/>
            <person name="Andrzejewski T.M."/>
            <person name="Davidsen T.M."/>
            <person name="Wayne K.J."/>
            <person name="Tettelin H."/>
            <person name="Glass J.I."/>
            <person name="Rusch D."/>
            <person name="Podicherti R."/>
            <person name="Tsui H.-C.T."/>
            <person name="Winkler M.E."/>
        </authorList>
    </citation>
    <scope>NUCLEOTIDE SEQUENCE</scope>
</reference>
<feature type="domain" description="Beta-lactamase-related" evidence="2">
    <location>
        <begin position="3"/>
        <end position="316"/>
    </location>
</feature>
<keyword evidence="1" id="KW-0378">Hydrolase</keyword>
<name>A0A381RR61_9ZZZZ</name>
<evidence type="ECO:0000313" key="3">
    <source>
        <dbReference type="EMBL" id="SUZ94355.1"/>
    </source>
</evidence>
<dbReference type="InterPro" id="IPR001466">
    <property type="entry name" value="Beta-lactam-related"/>
</dbReference>
<accession>A0A381RR61</accession>
<dbReference type="EMBL" id="UINC01002227">
    <property type="protein sequence ID" value="SUZ94355.1"/>
    <property type="molecule type" value="Genomic_DNA"/>
</dbReference>
<dbReference type="InterPro" id="IPR012338">
    <property type="entry name" value="Beta-lactam/transpept-like"/>
</dbReference>
<dbReference type="SUPFAM" id="SSF56601">
    <property type="entry name" value="beta-lactamase/transpeptidase-like"/>
    <property type="match status" value="1"/>
</dbReference>
<dbReference type="PANTHER" id="PTHR43283:SF11">
    <property type="entry name" value="BETA-LACTAMASE-RELATED DOMAIN-CONTAINING PROTEIN"/>
    <property type="match status" value="1"/>
</dbReference>
<evidence type="ECO:0000259" key="2">
    <source>
        <dbReference type="Pfam" id="PF00144"/>
    </source>
</evidence>
<dbReference type="GO" id="GO:0016787">
    <property type="term" value="F:hydrolase activity"/>
    <property type="evidence" value="ECO:0007669"/>
    <property type="project" value="UniProtKB-KW"/>
</dbReference>